<feature type="binding site" evidence="6">
    <location>
        <position position="88"/>
    </location>
    <ligand>
        <name>Fe cation</name>
        <dbReference type="ChEBI" id="CHEBI:24875"/>
        <label>1</label>
    </ligand>
</feature>
<comment type="caution">
    <text evidence="9">The sequence shown here is derived from an EMBL/GenBank/DDBJ whole genome shotgun (WGS) entry which is preliminary data.</text>
</comment>
<dbReference type="InterPro" id="IPR024927">
    <property type="entry name" value="Acid_PPase"/>
</dbReference>
<comment type="cofactor">
    <cofactor evidence="6">
        <name>Fe cation</name>
        <dbReference type="ChEBI" id="CHEBI:24875"/>
    </cofactor>
    <text evidence="6">Binds 2 iron ions per subunit.</text>
</comment>
<keyword evidence="5 6" id="KW-0408">Iron</keyword>
<dbReference type="GO" id="GO:0046872">
    <property type="term" value="F:metal ion binding"/>
    <property type="evidence" value="ECO:0007669"/>
    <property type="project" value="UniProtKB-KW"/>
</dbReference>
<dbReference type="SUPFAM" id="SSF56300">
    <property type="entry name" value="Metallo-dependent phosphatases"/>
    <property type="match status" value="1"/>
</dbReference>
<reference evidence="12" key="3">
    <citation type="submission" date="2019-06" db="EMBL/GenBank/DDBJ databases">
        <title>Co-occurence of chitin degradation, pigmentation and bioactivity in marine Pseudoalteromonas.</title>
        <authorList>
            <person name="Sonnenschein E.C."/>
            <person name="Bech P.K."/>
        </authorList>
    </citation>
    <scope>NUCLEOTIDE SEQUENCE [LARGE SCALE GENOMIC DNA]</scope>
    <source>
        <strain evidence="12">S2897</strain>
    </source>
</reference>
<evidence type="ECO:0000313" key="10">
    <source>
        <dbReference type="EMBL" id="TMP86865.1"/>
    </source>
</evidence>
<reference evidence="9 11" key="1">
    <citation type="journal article" date="2015" name="BMC Genomics">
        <title>Genome mining reveals unlocked bioactive potential of marine Gram-negative bacteria.</title>
        <authorList>
            <person name="Machado H."/>
            <person name="Sonnenschein E.C."/>
            <person name="Melchiorsen J."/>
            <person name="Gram L."/>
        </authorList>
    </citation>
    <scope>NUCLEOTIDE SEQUENCE [LARGE SCALE GENOMIC DNA]</scope>
    <source>
        <strain evidence="9 11">S3137</strain>
    </source>
</reference>
<dbReference type="RefSeq" id="WP_045980108.1">
    <property type="nucleotide sequence ID" value="NZ_JXXY01000015.1"/>
</dbReference>
<dbReference type="InterPro" id="IPR004843">
    <property type="entry name" value="Calcineurin-like_PHP"/>
</dbReference>
<organism evidence="9 11">
    <name type="scientific">Pseudoalteromonas ruthenica</name>
    <dbReference type="NCBI Taxonomy" id="151081"/>
    <lineage>
        <taxon>Bacteria</taxon>
        <taxon>Pseudomonadati</taxon>
        <taxon>Pseudomonadota</taxon>
        <taxon>Gammaproteobacteria</taxon>
        <taxon>Alteromonadales</taxon>
        <taxon>Pseudoalteromonadaceae</taxon>
        <taxon>Pseudoalteromonas</taxon>
    </lineage>
</organism>
<feature type="binding site" evidence="6">
    <location>
        <position position="214"/>
    </location>
    <ligand>
        <name>Fe cation</name>
        <dbReference type="ChEBI" id="CHEBI:24875"/>
        <label>2</label>
    </ligand>
</feature>
<feature type="domain" description="Calcineurin-like phosphoesterase" evidence="8">
    <location>
        <begin position="46"/>
        <end position="253"/>
    </location>
</feature>
<dbReference type="OrthoDB" id="9809781at2"/>
<reference evidence="10" key="4">
    <citation type="submission" date="2019-09" db="EMBL/GenBank/DDBJ databases">
        <title>Co-occurence of chitin degradation, pigmentation and bioactivity in marine Pseudoalteromonas.</title>
        <authorList>
            <person name="Sonnenschein E.C."/>
            <person name="Bech P.K."/>
        </authorList>
    </citation>
    <scope>NUCLEOTIDE SEQUENCE</scope>
    <source>
        <strain evidence="10">S2897</strain>
    </source>
</reference>
<dbReference type="InterPro" id="IPR051558">
    <property type="entry name" value="Metallophosphoesterase_PAP"/>
</dbReference>
<dbReference type="Gene3D" id="3.60.21.10">
    <property type="match status" value="1"/>
</dbReference>
<feature type="binding site" evidence="6">
    <location>
        <position position="85"/>
    </location>
    <ligand>
        <name>Fe cation</name>
        <dbReference type="ChEBI" id="CHEBI:24875"/>
        <label>1</label>
    </ligand>
</feature>
<evidence type="ECO:0000259" key="8">
    <source>
        <dbReference type="Pfam" id="PF00149"/>
    </source>
</evidence>
<keyword evidence="4 5" id="KW-0378">Hydrolase</keyword>
<keyword evidence="6" id="KW-0479">Metal-binding</keyword>
<feature type="binding site" evidence="6">
    <location>
        <position position="52"/>
    </location>
    <ligand>
        <name>Fe cation</name>
        <dbReference type="ChEBI" id="CHEBI:24875"/>
        <label>1</label>
    </ligand>
</feature>
<dbReference type="AlphaFoldDB" id="A0A0F4PYY3"/>
<evidence type="ECO:0000256" key="6">
    <source>
        <dbReference type="PIRSR" id="PIRSR000898-1"/>
    </source>
</evidence>
<comment type="catalytic activity">
    <reaction evidence="1 5">
        <text>a phosphate monoester + H2O = an alcohol + phosphate</text>
        <dbReference type="Rhea" id="RHEA:15017"/>
        <dbReference type="ChEBI" id="CHEBI:15377"/>
        <dbReference type="ChEBI" id="CHEBI:30879"/>
        <dbReference type="ChEBI" id="CHEBI:43474"/>
        <dbReference type="ChEBI" id="CHEBI:67140"/>
        <dbReference type="EC" id="3.1.3.2"/>
    </reaction>
</comment>
<dbReference type="EC" id="3.1.3.2" evidence="2 5"/>
<dbReference type="PANTHER" id="PTHR10161:SF14">
    <property type="entry name" value="TARTRATE-RESISTANT ACID PHOSPHATASE TYPE 5"/>
    <property type="match status" value="1"/>
</dbReference>
<dbReference type="Proteomes" id="UP000305874">
    <property type="component" value="Unassembled WGS sequence"/>
</dbReference>
<dbReference type="GO" id="GO:0003993">
    <property type="term" value="F:acid phosphatase activity"/>
    <property type="evidence" value="ECO:0007669"/>
    <property type="project" value="UniProtKB-UniRule"/>
</dbReference>
<proteinExistence type="predicted"/>
<feature type="binding site" evidence="6">
    <location>
        <position position="250"/>
    </location>
    <ligand>
        <name>Fe cation</name>
        <dbReference type="ChEBI" id="CHEBI:24875"/>
        <label>2</label>
    </ligand>
</feature>
<evidence type="ECO:0000256" key="5">
    <source>
        <dbReference type="PIRNR" id="PIRNR000898"/>
    </source>
</evidence>
<feature type="binding site" evidence="6">
    <location>
        <position position="85"/>
    </location>
    <ligand>
        <name>Fe cation</name>
        <dbReference type="ChEBI" id="CHEBI:24875"/>
        <label>2</label>
    </ligand>
</feature>
<sequence>MIKQLITLIALLVAPPLLAQSTPIYSDALYQQQRIEGLAPLADSINFAVIGDWGHNGHFYQRPVAHQLEIALYQLDGDFVISTGDNFYPDGVASTQDPLWQSAFERIYHGPHSFVPWHSVLGNHDYLGNAQAQIDYSNVSGRWQMPARYYSQRFTLASGEPVLVLFLDTNTLVSDYRTRAKYRATQGQDPGPQLAWLKRQLSGSDAAWTLVVGHHPIYTSGKRYGRDNGLVETLAPLLKRYGVDAYIAGHEHDLQHNQIKHSDLAHYVSGGGSEARSVEQREFTRYAEATPGFLTFSINADALQMSAVNHRGEVRYQHKQLRRNKEHKHDQQK</sequence>
<keyword evidence="11" id="KW-1185">Reference proteome</keyword>
<evidence type="ECO:0000256" key="3">
    <source>
        <dbReference type="ARBA" id="ARBA00022729"/>
    </source>
</evidence>
<evidence type="ECO:0000256" key="7">
    <source>
        <dbReference type="SAM" id="SignalP"/>
    </source>
</evidence>
<dbReference type="STRING" id="151081.TW72_06305"/>
<evidence type="ECO:0000313" key="12">
    <source>
        <dbReference type="Proteomes" id="UP000305874"/>
    </source>
</evidence>
<dbReference type="eggNOG" id="COG1409">
    <property type="taxonomic scope" value="Bacteria"/>
</dbReference>
<dbReference type="GeneID" id="58228097"/>
<dbReference type="Pfam" id="PF00149">
    <property type="entry name" value="Metallophos"/>
    <property type="match status" value="1"/>
</dbReference>
<feature type="binding site" evidence="6">
    <location>
        <position position="123"/>
    </location>
    <ligand>
        <name>Fe cation</name>
        <dbReference type="ChEBI" id="CHEBI:24875"/>
        <label>2</label>
    </ligand>
</feature>
<feature type="binding site" evidence="6">
    <location>
        <position position="252"/>
    </location>
    <ligand>
        <name>Fe cation</name>
        <dbReference type="ChEBI" id="CHEBI:24875"/>
        <label>1</label>
    </ligand>
</feature>
<reference evidence="10 12" key="2">
    <citation type="submission" date="2017-12" db="EMBL/GenBank/DDBJ databases">
        <authorList>
            <person name="Paulsen S."/>
            <person name="Gram L.K."/>
        </authorList>
    </citation>
    <scope>NUCLEOTIDE SEQUENCE [LARGE SCALE GENOMIC DNA]</scope>
    <source>
        <strain evidence="10 12">S2897</strain>
    </source>
</reference>
<dbReference type="PIRSF" id="PIRSF000898">
    <property type="entry name" value="Acid_Ptase_5"/>
    <property type="match status" value="1"/>
</dbReference>
<feature type="signal peptide" evidence="7">
    <location>
        <begin position="1"/>
        <end position="19"/>
    </location>
</feature>
<evidence type="ECO:0000313" key="11">
    <source>
        <dbReference type="Proteomes" id="UP000033664"/>
    </source>
</evidence>
<dbReference type="Proteomes" id="UP000033664">
    <property type="component" value="Unassembled WGS sequence"/>
</dbReference>
<name>A0A0F4PYY3_9GAMM</name>
<evidence type="ECO:0000256" key="1">
    <source>
        <dbReference type="ARBA" id="ARBA00000032"/>
    </source>
</evidence>
<dbReference type="EMBL" id="PNCG01000010">
    <property type="protein sequence ID" value="TMP86865.1"/>
    <property type="molecule type" value="Genomic_DNA"/>
</dbReference>
<dbReference type="PATRIC" id="fig|151081.8.peg.2988"/>
<evidence type="ECO:0000256" key="4">
    <source>
        <dbReference type="ARBA" id="ARBA00022801"/>
    </source>
</evidence>
<dbReference type="PANTHER" id="PTHR10161">
    <property type="entry name" value="TARTRATE-RESISTANT ACID PHOSPHATASE TYPE 5"/>
    <property type="match status" value="1"/>
</dbReference>
<evidence type="ECO:0000313" key="9">
    <source>
        <dbReference type="EMBL" id="KJZ00315.1"/>
    </source>
</evidence>
<protein>
    <recommendedName>
        <fullName evidence="2 5">acid phosphatase</fullName>
        <ecNumber evidence="2 5">3.1.3.2</ecNumber>
    </recommendedName>
</protein>
<gene>
    <name evidence="10" type="ORF">CWC05_10320</name>
    <name evidence="9" type="ORF">TW72_06305</name>
</gene>
<keyword evidence="3 7" id="KW-0732">Signal</keyword>
<accession>A0A0F4PYY3</accession>
<dbReference type="EMBL" id="JXXZ01000006">
    <property type="protein sequence ID" value="KJZ00315.1"/>
    <property type="molecule type" value="Genomic_DNA"/>
</dbReference>
<feature type="chain" id="PRO_5033222279" description="acid phosphatase" evidence="7">
    <location>
        <begin position="20"/>
        <end position="333"/>
    </location>
</feature>
<dbReference type="InterPro" id="IPR029052">
    <property type="entry name" value="Metallo-depent_PP-like"/>
</dbReference>
<evidence type="ECO:0000256" key="2">
    <source>
        <dbReference type="ARBA" id="ARBA00012646"/>
    </source>
</evidence>